<accession>A0A6I4V3F8</accession>
<dbReference type="Gene3D" id="2.40.50.90">
    <property type="match status" value="1"/>
</dbReference>
<keyword evidence="1" id="KW-0812">Transmembrane</keyword>
<evidence type="ECO:0000313" key="3">
    <source>
        <dbReference type="Proteomes" id="UP000471435"/>
    </source>
</evidence>
<dbReference type="RefSeq" id="WP_160730883.1">
    <property type="nucleotide sequence ID" value="NZ_WTYP01000002.1"/>
</dbReference>
<dbReference type="AlphaFoldDB" id="A0A6I4V3F8"/>
<keyword evidence="3" id="KW-1185">Reference proteome</keyword>
<dbReference type="SUPFAM" id="SSF50199">
    <property type="entry name" value="Staphylococcal nuclease"/>
    <property type="match status" value="1"/>
</dbReference>
<evidence type="ECO:0000313" key="2">
    <source>
        <dbReference type="EMBL" id="MXP47606.1"/>
    </source>
</evidence>
<dbReference type="OrthoDB" id="7469880at2"/>
<name>A0A6I4V3F8_9SPHN</name>
<dbReference type="InterPro" id="IPR035437">
    <property type="entry name" value="SNase_OB-fold_sf"/>
</dbReference>
<organism evidence="2 3">
    <name type="scientific">Pontixanthobacter luteolus</name>
    <dbReference type="NCBI Taxonomy" id="295089"/>
    <lineage>
        <taxon>Bacteria</taxon>
        <taxon>Pseudomonadati</taxon>
        <taxon>Pseudomonadota</taxon>
        <taxon>Alphaproteobacteria</taxon>
        <taxon>Sphingomonadales</taxon>
        <taxon>Erythrobacteraceae</taxon>
        <taxon>Pontixanthobacter</taxon>
    </lineage>
</organism>
<keyword evidence="1" id="KW-0472">Membrane</keyword>
<proteinExistence type="predicted"/>
<protein>
    <submittedName>
        <fullName evidence="2">Uncharacterized protein</fullName>
    </submittedName>
</protein>
<keyword evidence="1" id="KW-1133">Transmembrane helix</keyword>
<gene>
    <name evidence="2" type="ORF">GRI43_09465</name>
</gene>
<dbReference type="EMBL" id="WTYP01000002">
    <property type="protein sequence ID" value="MXP47606.1"/>
    <property type="molecule type" value="Genomic_DNA"/>
</dbReference>
<evidence type="ECO:0000256" key="1">
    <source>
        <dbReference type="SAM" id="Phobius"/>
    </source>
</evidence>
<sequence length="173" mass="19590">MAKPLRFDTGRTRPKRRQTHARFWRRIPAWLVIAIAAGAIGWFVRQPGNGEIWVQQNTAFTLCENRSSSACVIDGDTIMIGKRKIRMSGYNAPELAGECSAEKTLALKSRAALLQWLNAGPFLMGGGDEPPYDKYGRELREFRRGNDWLADWMIRRDLAQQSGWGFARGGWCS</sequence>
<comment type="caution">
    <text evidence="2">The sequence shown here is derived from an EMBL/GenBank/DDBJ whole genome shotgun (WGS) entry which is preliminary data.</text>
</comment>
<reference evidence="2 3" key="1">
    <citation type="submission" date="2019-12" db="EMBL/GenBank/DDBJ databases">
        <title>Genomic-based taxomic classification of the family Erythrobacteraceae.</title>
        <authorList>
            <person name="Xu L."/>
        </authorList>
    </citation>
    <scope>NUCLEOTIDE SEQUENCE [LARGE SCALE GENOMIC DNA]</scope>
    <source>
        <strain evidence="2 3">SW-109</strain>
    </source>
</reference>
<feature type="transmembrane region" description="Helical" evidence="1">
    <location>
        <begin position="23"/>
        <end position="44"/>
    </location>
</feature>
<dbReference type="Proteomes" id="UP000471435">
    <property type="component" value="Unassembled WGS sequence"/>
</dbReference>